<feature type="domain" description="SWIM-type" evidence="6">
    <location>
        <begin position="498"/>
        <end position="530"/>
    </location>
</feature>
<dbReference type="PANTHER" id="PTHR31973:SF195">
    <property type="entry name" value="MUDR FAMILY TRANSPOSASE"/>
    <property type="match status" value="1"/>
</dbReference>
<accession>A0A0D3CPQ0</accession>
<dbReference type="STRING" id="109376.A0A0D3CPQ0"/>
<keyword evidence="8" id="KW-1185">Reference proteome</keyword>
<evidence type="ECO:0000313" key="8">
    <source>
        <dbReference type="Proteomes" id="UP000032141"/>
    </source>
</evidence>
<dbReference type="Pfam" id="PF04434">
    <property type="entry name" value="SWIM"/>
    <property type="match status" value="1"/>
</dbReference>
<dbReference type="GO" id="GO:0008270">
    <property type="term" value="F:zinc ion binding"/>
    <property type="evidence" value="ECO:0007669"/>
    <property type="project" value="UniProtKB-KW"/>
</dbReference>
<reference evidence="7" key="2">
    <citation type="submission" date="2015-03" db="UniProtKB">
        <authorList>
            <consortium name="EnsemblPlants"/>
        </authorList>
    </citation>
    <scope>IDENTIFICATION</scope>
</reference>
<sequence length="607" mass="68938">MTFFYFEFLPGFVVLMSETEVPVYCYWNGCIKYGTEGVYYEGSTPKKIIVNPKIALNRQRTEVAVKVEKDYSNGGDMANKNSRSEEAAEVINLTGDKDSDSGVSDPCLCGLWLEDHDMRVGLCFRDVDELKKAVDWCFIKGLHKSIVRETGTDEFMSECIRWNCKWSLGAAKLEKHGLFEIIKYTGPHTCRPIEPANFSSEFEADEIKPVVRVHPTLSFAELSEWWQTKTGYGLETKDARAAKEEAVKRVFGGDWDQSFEDLPKLMSAFRSSNGLLVDWRYDLFPNPKFASFSGVFWAFPQSIQGFQHCRPLIVVDTKELNGKYQLKLMIASGLDAASKCLPLAFAVTKEVSSDSWRWFLTNIREKVTQRKGLCLISSPHPDILAVINEPGSQWQEPWAYHRFGLKQFWSQFCREFPGFELPDHVLTGPVLLLFDELRDCFDECSLFSRFSLNCGDVYTKPVMDKLEEFRKASVAYLVMPLENNAFQVAAPPSGNDKWIVQLSDCTCTCGDFQKFKFPCLHALAVCKKLKINPSQYVDDCYTCERYYKTYSAAFSPVPKLSAWPESSGVPRLFPPVIPPPPPPPPPTPYVAYKAQRKTTPKTGNKKS</sequence>
<organism evidence="7 8">
    <name type="scientific">Brassica oleracea var. oleracea</name>
    <dbReference type="NCBI Taxonomy" id="109376"/>
    <lineage>
        <taxon>Eukaryota</taxon>
        <taxon>Viridiplantae</taxon>
        <taxon>Streptophyta</taxon>
        <taxon>Embryophyta</taxon>
        <taxon>Tracheophyta</taxon>
        <taxon>Spermatophyta</taxon>
        <taxon>Magnoliopsida</taxon>
        <taxon>eudicotyledons</taxon>
        <taxon>Gunneridae</taxon>
        <taxon>Pentapetalae</taxon>
        <taxon>rosids</taxon>
        <taxon>malvids</taxon>
        <taxon>Brassicales</taxon>
        <taxon>Brassicaceae</taxon>
        <taxon>Brassiceae</taxon>
        <taxon>Brassica</taxon>
    </lineage>
</organism>
<dbReference type="PROSITE" id="PS50966">
    <property type="entry name" value="ZF_SWIM"/>
    <property type="match status" value="1"/>
</dbReference>
<evidence type="ECO:0000256" key="1">
    <source>
        <dbReference type="ARBA" id="ARBA00022723"/>
    </source>
</evidence>
<feature type="region of interest" description="Disordered" evidence="5">
    <location>
        <begin position="573"/>
        <end position="607"/>
    </location>
</feature>
<dbReference type="HOGENOM" id="CLU_019861_0_0_1"/>
<reference evidence="7 8" key="1">
    <citation type="journal article" date="2014" name="Genome Biol.">
        <title>Transcriptome and methylome profiling reveals relics of genome dominance in the mesopolyploid Brassica oleracea.</title>
        <authorList>
            <person name="Parkin I.A."/>
            <person name="Koh C."/>
            <person name="Tang H."/>
            <person name="Robinson S.J."/>
            <person name="Kagale S."/>
            <person name="Clarke W.E."/>
            <person name="Town C.D."/>
            <person name="Nixon J."/>
            <person name="Krishnakumar V."/>
            <person name="Bidwell S.L."/>
            <person name="Denoeud F."/>
            <person name="Belcram H."/>
            <person name="Links M.G."/>
            <person name="Just J."/>
            <person name="Clarke C."/>
            <person name="Bender T."/>
            <person name="Huebert T."/>
            <person name="Mason A.S."/>
            <person name="Pires J.C."/>
            <person name="Barker G."/>
            <person name="Moore J."/>
            <person name="Walley P.G."/>
            <person name="Manoli S."/>
            <person name="Batley J."/>
            <person name="Edwards D."/>
            <person name="Nelson M.N."/>
            <person name="Wang X."/>
            <person name="Paterson A.H."/>
            <person name="King G."/>
            <person name="Bancroft I."/>
            <person name="Chalhoub B."/>
            <person name="Sharpe A.G."/>
        </authorList>
    </citation>
    <scope>NUCLEOTIDE SEQUENCE</scope>
    <source>
        <strain evidence="7 8">cv. TO1000</strain>
    </source>
</reference>
<name>A0A0D3CPQ0_BRAOL</name>
<protein>
    <recommendedName>
        <fullName evidence="6">SWIM-type domain-containing protein</fullName>
    </recommendedName>
</protein>
<dbReference type="EnsemblPlants" id="Bo6g022040.1">
    <property type="protein sequence ID" value="Bo6g022040.1"/>
    <property type="gene ID" value="Bo6g022040"/>
</dbReference>
<evidence type="ECO:0000259" key="6">
    <source>
        <dbReference type="PROSITE" id="PS50966"/>
    </source>
</evidence>
<feature type="compositionally biased region" description="Pro residues" evidence="5">
    <location>
        <begin position="573"/>
        <end position="588"/>
    </location>
</feature>
<evidence type="ECO:0000313" key="7">
    <source>
        <dbReference type="EnsemblPlants" id="Bo6g022040.1"/>
    </source>
</evidence>
<dbReference type="OMA" id="NCGDVYT"/>
<dbReference type="Proteomes" id="UP000032141">
    <property type="component" value="Chromosome C6"/>
</dbReference>
<proteinExistence type="predicted"/>
<dbReference type="InterPro" id="IPR006564">
    <property type="entry name" value="Znf_PMZ"/>
</dbReference>
<evidence type="ECO:0000256" key="2">
    <source>
        <dbReference type="ARBA" id="ARBA00022771"/>
    </source>
</evidence>
<dbReference type="AlphaFoldDB" id="A0A0D3CPQ0"/>
<evidence type="ECO:0000256" key="5">
    <source>
        <dbReference type="SAM" id="MobiDB-lite"/>
    </source>
</evidence>
<keyword evidence="3" id="KW-0862">Zinc</keyword>
<feature type="compositionally biased region" description="Basic residues" evidence="5">
    <location>
        <begin position="594"/>
        <end position="607"/>
    </location>
</feature>
<evidence type="ECO:0000256" key="3">
    <source>
        <dbReference type="ARBA" id="ARBA00022833"/>
    </source>
</evidence>
<dbReference type="eggNOG" id="ENOG502QSE3">
    <property type="taxonomic scope" value="Eukaryota"/>
</dbReference>
<dbReference type="PANTHER" id="PTHR31973">
    <property type="entry name" value="POLYPROTEIN, PUTATIVE-RELATED"/>
    <property type="match status" value="1"/>
</dbReference>
<dbReference type="InterPro" id="IPR004332">
    <property type="entry name" value="Transposase_MuDR"/>
</dbReference>
<dbReference type="Pfam" id="PF03108">
    <property type="entry name" value="DBD_Tnp_Mut"/>
    <property type="match status" value="1"/>
</dbReference>
<keyword evidence="2 4" id="KW-0863">Zinc-finger</keyword>
<evidence type="ECO:0000256" key="4">
    <source>
        <dbReference type="PROSITE-ProRule" id="PRU00325"/>
    </source>
</evidence>
<dbReference type="SMART" id="SM00575">
    <property type="entry name" value="ZnF_PMZ"/>
    <property type="match status" value="1"/>
</dbReference>
<dbReference type="Gramene" id="Bo6g022040.1">
    <property type="protein sequence ID" value="Bo6g022040.1"/>
    <property type="gene ID" value="Bo6g022040"/>
</dbReference>
<keyword evidence="1" id="KW-0479">Metal-binding</keyword>
<dbReference type="InterPro" id="IPR007527">
    <property type="entry name" value="Znf_SWIM"/>
</dbReference>